<dbReference type="InterPro" id="IPR036291">
    <property type="entry name" value="NAD(P)-bd_dom_sf"/>
</dbReference>
<dbReference type="OrthoDB" id="3727682at2"/>
<dbReference type="InterPro" id="IPR011032">
    <property type="entry name" value="GroES-like_sf"/>
</dbReference>
<dbReference type="Pfam" id="PF08240">
    <property type="entry name" value="ADH_N"/>
    <property type="match status" value="1"/>
</dbReference>
<reference evidence="3 4" key="1">
    <citation type="submission" date="2019-01" db="EMBL/GenBank/DDBJ databases">
        <title>Genome sequences of Streptomyces and Rhizobium isolates collected from root and soil.</title>
        <authorList>
            <person name="Chhettri S."/>
            <person name="Sevigny J.L."/>
            <person name="Sen A."/>
            <person name="Ennis N."/>
            <person name="Tisa L."/>
        </authorList>
    </citation>
    <scope>NUCLEOTIDE SEQUENCE [LARGE SCALE GENOMIC DNA]</scope>
    <source>
        <strain evidence="3 4">San01</strain>
    </source>
</reference>
<name>A0A3S2V8U8_9ACTN</name>
<sequence length="308" mass="31518">MEAIVFEKFGGPEVLHFKDGIEEPHAGHGQVRVKVAAVGVNPIEYKIRNGWMEQVFPTALPAIPGNEFAGTVDEVGEGVTGLSVGDEVLGWTTTGAYATYALAQAEAVATRPVGLEPAEAAALPIAGETAQRVLDLLGVRTGETLLIHGAAGSVGSMGVQLAVALGATVIGTASPANHTYLRSIGAIPVAYGDGLVERVRAVAPQGVDAVFDAAGRGALADSVELRGGTPDRVVTIADPEAAKYGVTFASGGGDRAKAAESLAHQASLAADGALRMTISRTFPLRDAAKAQTLSEEGHVRGKLVLLVE</sequence>
<accession>A0A3S2V8U8</accession>
<dbReference type="RefSeq" id="WP_127832546.1">
    <property type="nucleotide sequence ID" value="NZ_RZYA01000026.1"/>
</dbReference>
<dbReference type="Gene3D" id="3.40.50.720">
    <property type="entry name" value="NAD(P)-binding Rossmann-like Domain"/>
    <property type="match status" value="1"/>
</dbReference>
<gene>
    <name evidence="3" type="ORF">EOT10_35720</name>
</gene>
<keyword evidence="4" id="KW-1185">Reference proteome</keyword>
<dbReference type="CDD" id="cd05289">
    <property type="entry name" value="MDR_like_2"/>
    <property type="match status" value="1"/>
</dbReference>
<dbReference type="Pfam" id="PF13602">
    <property type="entry name" value="ADH_zinc_N_2"/>
    <property type="match status" value="1"/>
</dbReference>
<evidence type="ECO:0000313" key="4">
    <source>
        <dbReference type="Proteomes" id="UP000283128"/>
    </source>
</evidence>
<dbReference type="PANTHER" id="PTHR44154">
    <property type="entry name" value="QUINONE OXIDOREDUCTASE"/>
    <property type="match status" value="1"/>
</dbReference>
<evidence type="ECO:0000256" key="1">
    <source>
        <dbReference type="ARBA" id="ARBA00022857"/>
    </source>
</evidence>
<organism evidence="3 4">
    <name type="scientific">Streptomyces antnestii</name>
    <dbReference type="NCBI Taxonomy" id="2494256"/>
    <lineage>
        <taxon>Bacteria</taxon>
        <taxon>Bacillati</taxon>
        <taxon>Actinomycetota</taxon>
        <taxon>Actinomycetes</taxon>
        <taxon>Kitasatosporales</taxon>
        <taxon>Streptomycetaceae</taxon>
        <taxon>Streptomyces</taxon>
    </lineage>
</organism>
<dbReference type="InterPro" id="IPR013154">
    <property type="entry name" value="ADH-like_N"/>
</dbReference>
<dbReference type="Gene3D" id="3.90.180.10">
    <property type="entry name" value="Medium-chain alcohol dehydrogenases, catalytic domain"/>
    <property type="match status" value="1"/>
</dbReference>
<dbReference type="GO" id="GO:0016491">
    <property type="term" value="F:oxidoreductase activity"/>
    <property type="evidence" value="ECO:0007669"/>
    <property type="project" value="InterPro"/>
</dbReference>
<keyword evidence="1" id="KW-0521">NADP</keyword>
<proteinExistence type="predicted"/>
<feature type="domain" description="Enoyl reductase (ER)" evidence="2">
    <location>
        <begin position="10"/>
        <end position="305"/>
    </location>
</feature>
<comment type="caution">
    <text evidence="3">The sequence shown here is derived from an EMBL/GenBank/DDBJ whole genome shotgun (WGS) entry which is preliminary data.</text>
</comment>
<dbReference type="SUPFAM" id="SSF50129">
    <property type="entry name" value="GroES-like"/>
    <property type="match status" value="1"/>
</dbReference>
<evidence type="ECO:0000313" key="3">
    <source>
        <dbReference type="EMBL" id="RVU16718.1"/>
    </source>
</evidence>
<dbReference type="EMBL" id="RZYA01000026">
    <property type="protein sequence ID" value="RVU16718.1"/>
    <property type="molecule type" value="Genomic_DNA"/>
</dbReference>
<dbReference type="SMART" id="SM00829">
    <property type="entry name" value="PKS_ER"/>
    <property type="match status" value="1"/>
</dbReference>
<dbReference type="InterPro" id="IPR051603">
    <property type="entry name" value="Zinc-ADH_QOR/CCCR"/>
</dbReference>
<evidence type="ECO:0000259" key="2">
    <source>
        <dbReference type="SMART" id="SM00829"/>
    </source>
</evidence>
<dbReference type="InterPro" id="IPR020843">
    <property type="entry name" value="ER"/>
</dbReference>
<dbReference type="AlphaFoldDB" id="A0A3S2V8U8"/>
<dbReference type="PANTHER" id="PTHR44154:SF1">
    <property type="entry name" value="QUINONE OXIDOREDUCTASE"/>
    <property type="match status" value="1"/>
</dbReference>
<dbReference type="SUPFAM" id="SSF51735">
    <property type="entry name" value="NAD(P)-binding Rossmann-fold domains"/>
    <property type="match status" value="1"/>
</dbReference>
<dbReference type="Proteomes" id="UP000283128">
    <property type="component" value="Unassembled WGS sequence"/>
</dbReference>
<protein>
    <submittedName>
        <fullName evidence="3">NADP-dependent oxidoreductase</fullName>
    </submittedName>
</protein>